<keyword evidence="1" id="KW-1133">Transmembrane helix</keyword>
<reference evidence="3 4" key="1">
    <citation type="submission" date="2021-06" db="EMBL/GenBank/DDBJ databases">
        <title>Caerostris extrusa draft genome.</title>
        <authorList>
            <person name="Kono N."/>
            <person name="Arakawa K."/>
        </authorList>
    </citation>
    <scope>NUCLEOTIDE SEQUENCE [LARGE SCALE GENOMIC DNA]</scope>
</reference>
<evidence type="ECO:0000256" key="2">
    <source>
        <dbReference type="SAM" id="SignalP"/>
    </source>
</evidence>
<gene>
    <name evidence="3" type="primary">AVEN_134676_1</name>
    <name evidence="3" type="ORF">CEXT_643371</name>
</gene>
<feature type="transmembrane region" description="Helical" evidence="1">
    <location>
        <begin position="787"/>
        <end position="805"/>
    </location>
</feature>
<keyword evidence="1" id="KW-0472">Membrane</keyword>
<name>A0AAV4P0P1_CAEEX</name>
<dbReference type="EMBL" id="BPLR01021514">
    <property type="protein sequence ID" value="GIX90624.1"/>
    <property type="molecule type" value="Genomic_DNA"/>
</dbReference>
<keyword evidence="4" id="KW-1185">Reference proteome</keyword>
<evidence type="ECO:0000313" key="4">
    <source>
        <dbReference type="Proteomes" id="UP001054945"/>
    </source>
</evidence>
<dbReference type="AlphaFoldDB" id="A0AAV4P0P1"/>
<keyword evidence="1" id="KW-0812">Transmembrane</keyword>
<organism evidence="3 4">
    <name type="scientific">Caerostris extrusa</name>
    <name type="common">Bark spider</name>
    <name type="synonym">Caerostris bankana</name>
    <dbReference type="NCBI Taxonomy" id="172846"/>
    <lineage>
        <taxon>Eukaryota</taxon>
        <taxon>Metazoa</taxon>
        <taxon>Ecdysozoa</taxon>
        <taxon>Arthropoda</taxon>
        <taxon>Chelicerata</taxon>
        <taxon>Arachnida</taxon>
        <taxon>Araneae</taxon>
        <taxon>Araneomorphae</taxon>
        <taxon>Entelegynae</taxon>
        <taxon>Araneoidea</taxon>
        <taxon>Araneidae</taxon>
        <taxon>Caerostris</taxon>
    </lineage>
</organism>
<proteinExistence type="predicted"/>
<sequence length="809" mass="91297">MVLQFLLIAGLSLISPAWSSMSRQEFENSIELMCFKTDEEGKYFVNGQRNPLPQTLENFIALAEKFELANPKIGLKNELFYFLRKYMYNNYEFSKLGEVTRWEPKDIKLDDFKTLWEPSASLRTKQPDARDPFTEDEKCSLFHMITHSILRIPRNKDNVERAFANYTGHTDGRYFSLEDMYPLEQGVISVRSTNVAVELGKVLVGMYAGLQDDRARRLEDFTRIPPDQIPEGETLDALYAVTLSEVIILSTWSAEYGGREKLAQDGMWVSAPIGSDLETRDICPMIYKLKEGEEAAYSASSLRGAADGFILGEVIHTIAQRNSDVKLSQILRMYYSRAGLIEKTDDLGIVWASFCNRENVITSLENTLEQQLRLFYLLVTNSYKATSTDKSVNFSWRFYQEQKTGILRNYNQAIAEYCSKDYMPDRPENFPLETPLDIIAVLDTSNGEEMFKRQQLILGHLARAVDLRYSGSRLTIVTDQKASSAAASAAGTVTLRPIVSDTYSSACAACAVTQISYADSNPSAPEDEVIIGIDQYLQARKDNNTAQSGVSGKVRISEIATEFQRIQDPRPTSLHARVERALKDLHLRHLDVTMYALGRSPELVKKYARNDGTFAMSAVDEAEDIVASKLFDRIKTAPATLQYNGCMDGDKEKSAIYEDFVSPNTIQHWVMPAKYFYKSSNLKITFEAQNGPLRVCHNRATVAPELQSKSCQDIPNGQRKDFTHSHPCKNFDAYSCSPFYFSVIGINVSDAMKHDCEDIINGNQCRTLDQTKFKVHHEGIRCNGSTAIMATPALLLLGVLLLNFFSKKY</sequence>
<protein>
    <submittedName>
        <fullName evidence="3">Uncharacterized protein</fullName>
    </submittedName>
</protein>
<accession>A0AAV4P0P1</accession>
<feature type="signal peptide" evidence="2">
    <location>
        <begin position="1"/>
        <end position="19"/>
    </location>
</feature>
<evidence type="ECO:0000313" key="3">
    <source>
        <dbReference type="EMBL" id="GIX90624.1"/>
    </source>
</evidence>
<dbReference type="Proteomes" id="UP001054945">
    <property type="component" value="Unassembled WGS sequence"/>
</dbReference>
<comment type="caution">
    <text evidence="3">The sequence shown here is derived from an EMBL/GenBank/DDBJ whole genome shotgun (WGS) entry which is preliminary data.</text>
</comment>
<keyword evidence="2" id="KW-0732">Signal</keyword>
<evidence type="ECO:0000256" key="1">
    <source>
        <dbReference type="SAM" id="Phobius"/>
    </source>
</evidence>
<feature type="chain" id="PRO_5043719273" evidence="2">
    <location>
        <begin position="20"/>
        <end position="809"/>
    </location>
</feature>